<dbReference type="Proteomes" id="UP000489600">
    <property type="component" value="Unassembled WGS sequence"/>
</dbReference>
<organism evidence="2 3">
    <name type="scientific">Arabis nemorensis</name>
    <dbReference type="NCBI Taxonomy" id="586526"/>
    <lineage>
        <taxon>Eukaryota</taxon>
        <taxon>Viridiplantae</taxon>
        <taxon>Streptophyta</taxon>
        <taxon>Embryophyta</taxon>
        <taxon>Tracheophyta</taxon>
        <taxon>Spermatophyta</taxon>
        <taxon>Magnoliopsida</taxon>
        <taxon>eudicotyledons</taxon>
        <taxon>Gunneridae</taxon>
        <taxon>Pentapetalae</taxon>
        <taxon>rosids</taxon>
        <taxon>malvids</taxon>
        <taxon>Brassicales</taxon>
        <taxon>Brassicaceae</taxon>
        <taxon>Arabideae</taxon>
        <taxon>Arabis</taxon>
    </lineage>
</organism>
<name>A0A565B5T2_9BRAS</name>
<dbReference type="EMBL" id="CABITT030000003">
    <property type="protein sequence ID" value="VVA97011.1"/>
    <property type="molecule type" value="Genomic_DNA"/>
</dbReference>
<comment type="caution">
    <text evidence="2">The sequence shown here is derived from an EMBL/GenBank/DDBJ whole genome shotgun (WGS) entry which is preliminary data.</text>
</comment>
<evidence type="ECO:0000256" key="1">
    <source>
        <dbReference type="SAM" id="MobiDB-lite"/>
    </source>
</evidence>
<protein>
    <submittedName>
        <fullName evidence="2">Uncharacterized protein</fullName>
    </submittedName>
</protein>
<sequence length="115" mass="12693">MSKNLRSVVAQVARGRKSVSSRRSFSTNSNPTTESKEARGDAKGIIARCLLFGVGFWYAGPLILGDPVAEVEQRRQKNARLIYGDSAEIGDMREKMWSDLGKRMWVVVAGKSQSS</sequence>
<keyword evidence="3" id="KW-1185">Reference proteome</keyword>
<reference evidence="2" key="1">
    <citation type="submission" date="2019-07" db="EMBL/GenBank/DDBJ databases">
        <authorList>
            <person name="Dittberner H."/>
        </authorList>
    </citation>
    <scope>NUCLEOTIDE SEQUENCE [LARGE SCALE GENOMIC DNA]</scope>
</reference>
<evidence type="ECO:0000313" key="3">
    <source>
        <dbReference type="Proteomes" id="UP000489600"/>
    </source>
</evidence>
<evidence type="ECO:0000313" key="2">
    <source>
        <dbReference type="EMBL" id="VVA97011.1"/>
    </source>
</evidence>
<gene>
    <name evidence="2" type="ORF">ANE_LOCUS7456</name>
</gene>
<dbReference type="AlphaFoldDB" id="A0A565B5T2"/>
<feature type="region of interest" description="Disordered" evidence="1">
    <location>
        <begin position="1"/>
        <end position="40"/>
    </location>
</feature>
<dbReference type="OrthoDB" id="10272047at2759"/>
<proteinExistence type="predicted"/>
<accession>A0A565B5T2</accession>